<evidence type="ECO:0000259" key="15">
    <source>
        <dbReference type="PROSITE" id="PS51918"/>
    </source>
</evidence>
<evidence type="ECO:0000256" key="7">
    <source>
        <dbReference type="ARBA" id="ARBA00022679"/>
    </source>
</evidence>
<keyword evidence="10 14" id="KW-0479">Metal-binding</keyword>
<keyword evidence="7 14" id="KW-0808">Transferase</keyword>
<reference evidence="16 17" key="2">
    <citation type="journal article" date="2011" name="Stand. Genomic Sci.">
        <title>Complete genome sequence of Calditerrivibrio nitroreducens type strain (Yu37-1).</title>
        <authorList>
            <person name="Pitluck S."/>
            <person name="Sikorski J."/>
            <person name="Zeytun A."/>
            <person name="Lapidus A."/>
            <person name="Nolan M."/>
            <person name="Lucas S."/>
            <person name="Hammon N."/>
            <person name="Deshpande S."/>
            <person name="Cheng J.F."/>
            <person name="Tapia R."/>
            <person name="Han C."/>
            <person name="Goodwin L."/>
            <person name="Liolios K."/>
            <person name="Pagani I."/>
            <person name="Ivanova N."/>
            <person name="Mavromatis K."/>
            <person name="Pati A."/>
            <person name="Chen A."/>
            <person name="Palaniappan K."/>
            <person name="Hauser L."/>
            <person name="Chang Y.J."/>
            <person name="Jeffries C.D."/>
            <person name="Detter J.C."/>
            <person name="Brambilla E."/>
            <person name="Djao O.D."/>
            <person name="Rohde M."/>
            <person name="Spring S."/>
            <person name="Goker M."/>
            <person name="Woyke T."/>
            <person name="Bristow J."/>
            <person name="Eisen J.A."/>
            <person name="Markowitz V."/>
            <person name="Hugenholtz P."/>
            <person name="Kyrpides N.C."/>
            <person name="Klenk H.P."/>
            <person name="Land M."/>
        </authorList>
    </citation>
    <scope>NUCLEOTIDE SEQUENCE [LARGE SCALE GENOMIC DNA]</scope>
    <source>
        <strain evidence="17">DSM 19672 / NBRC 101217 / Yu37-1</strain>
    </source>
</reference>
<keyword evidence="9 14" id="KW-0819">tRNA processing</keyword>
<dbReference type="Pfam" id="PF04055">
    <property type="entry name" value="Radical_SAM"/>
    <property type="match status" value="1"/>
</dbReference>
<evidence type="ECO:0000256" key="8">
    <source>
        <dbReference type="ARBA" id="ARBA00022691"/>
    </source>
</evidence>
<evidence type="ECO:0000256" key="6">
    <source>
        <dbReference type="ARBA" id="ARBA00022603"/>
    </source>
</evidence>
<keyword evidence="17" id="KW-1185">Reference proteome</keyword>
<dbReference type="InterPro" id="IPR013785">
    <property type="entry name" value="Aldolase_TIM"/>
</dbReference>
<dbReference type="HOGENOM" id="CLU_029101_2_0_0"/>
<dbReference type="GO" id="GO:0030488">
    <property type="term" value="P:tRNA methylation"/>
    <property type="evidence" value="ECO:0007669"/>
    <property type="project" value="UniProtKB-UniRule"/>
</dbReference>
<feature type="active site" description="S-methylcysteine intermediate" evidence="14">
    <location>
        <position position="335"/>
    </location>
</feature>
<name>E4TJM2_CALNY</name>
<evidence type="ECO:0000313" key="16">
    <source>
        <dbReference type="EMBL" id="ADR18184.1"/>
    </source>
</evidence>
<keyword evidence="12 14" id="KW-0411">Iron-sulfur</keyword>
<keyword evidence="5 14" id="KW-0698">rRNA processing</keyword>
<dbReference type="InterPro" id="IPR040072">
    <property type="entry name" value="Methyltransferase_A"/>
</dbReference>
<evidence type="ECO:0000256" key="10">
    <source>
        <dbReference type="ARBA" id="ARBA00022723"/>
    </source>
</evidence>
<dbReference type="PANTHER" id="PTHR30544:SF5">
    <property type="entry name" value="RADICAL SAM CORE DOMAIN-CONTAINING PROTEIN"/>
    <property type="match status" value="1"/>
</dbReference>
<comment type="similarity">
    <text evidence="2 14">Belongs to the radical SAM superfamily. RlmN family.</text>
</comment>
<keyword evidence="11 14" id="KW-0408">Iron</keyword>
<dbReference type="InterPro" id="IPR004383">
    <property type="entry name" value="rRNA_lsu_MTrfase_RlmN/Cfr"/>
</dbReference>
<feature type="binding site" evidence="14">
    <location>
        <position position="111"/>
    </location>
    <ligand>
        <name>[4Fe-4S] cluster</name>
        <dbReference type="ChEBI" id="CHEBI:49883"/>
        <note>4Fe-4S-S-AdoMet</note>
    </ligand>
</feature>
<dbReference type="FunFam" id="3.20.20.70:FF:000014">
    <property type="entry name" value="Probable dual-specificity RNA methyltransferase RlmN"/>
    <property type="match status" value="1"/>
</dbReference>
<accession>E4TJM2</accession>
<dbReference type="KEGG" id="cni:Calni_0271"/>
<dbReference type="GO" id="GO:0000049">
    <property type="term" value="F:tRNA binding"/>
    <property type="evidence" value="ECO:0007669"/>
    <property type="project" value="UniProtKB-UniRule"/>
</dbReference>
<keyword evidence="13 14" id="KW-1015">Disulfide bond</keyword>
<evidence type="ECO:0000256" key="13">
    <source>
        <dbReference type="ARBA" id="ARBA00023157"/>
    </source>
</evidence>
<dbReference type="AlphaFoldDB" id="E4TJM2"/>
<evidence type="ECO:0000256" key="4">
    <source>
        <dbReference type="ARBA" id="ARBA00022490"/>
    </source>
</evidence>
<evidence type="ECO:0000256" key="12">
    <source>
        <dbReference type="ARBA" id="ARBA00023014"/>
    </source>
</evidence>
<dbReference type="GO" id="GO:0002935">
    <property type="term" value="F:tRNA (adenine(37)-C2)-methyltransferase activity"/>
    <property type="evidence" value="ECO:0007669"/>
    <property type="project" value="UniProtKB-UniRule"/>
</dbReference>
<evidence type="ECO:0000256" key="1">
    <source>
        <dbReference type="ARBA" id="ARBA00004496"/>
    </source>
</evidence>
<dbReference type="RefSeq" id="WP_013450401.1">
    <property type="nucleotide sequence ID" value="NC_014758.1"/>
</dbReference>
<keyword evidence="6 14" id="KW-0489">Methyltransferase</keyword>
<feature type="active site" description="Proton acceptor" evidence="14">
    <location>
        <position position="91"/>
    </location>
</feature>
<dbReference type="Gene3D" id="3.20.20.70">
    <property type="entry name" value="Aldolase class I"/>
    <property type="match status" value="1"/>
</dbReference>
<dbReference type="PIRSF" id="PIRSF006004">
    <property type="entry name" value="CHP00048"/>
    <property type="match status" value="1"/>
</dbReference>
<dbReference type="SFLD" id="SFLDS00029">
    <property type="entry name" value="Radical_SAM"/>
    <property type="match status" value="1"/>
</dbReference>
<dbReference type="InterPro" id="IPR058240">
    <property type="entry name" value="rSAM_sf"/>
</dbReference>
<sequence length="350" mass="39703">MIKIDSMLLEELKDFMVEQGEKSFRGEQVYKWIFQKGVKDFSQMTDLSVELRGKLQNNASFTYLKPIEIKRDEYDGSQKFLFELEDKNKIESVALKDQDRITLCVSTQVGCRMGCAFCATAKIGFIRDLTAGEIVRQIMEVNEHLATNSEKVTNIVFMGMGEPLDNYHNVVKAIGIITDEMGLGYSHRKVTVSTSGVVDRIDELFKLKKQVNLAVSLNATTDDIRSAIMPINKKFNIEKLMKKLKSLPIQKRKRITIEYVMIKGVNDTLDDAKRLVRLLNGLPIKINLIAYNDGGNENYRAPDEQTVLSFQKYLVDKHITAFIRKSLGKNIEGACGQLYAKYNKGVNDGC</sequence>
<dbReference type="SUPFAM" id="SSF102114">
    <property type="entry name" value="Radical SAM enzymes"/>
    <property type="match status" value="1"/>
</dbReference>
<dbReference type="EMBL" id="CP002347">
    <property type="protein sequence ID" value="ADR18184.1"/>
    <property type="molecule type" value="Genomic_DNA"/>
</dbReference>
<dbReference type="GO" id="GO:0051539">
    <property type="term" value="F:4 iron, 4 sulfur cluster binding"/>
    <property type="evidence" value="ECO:0007669"/>
    <property type="project" value="UniProtKB-UniRule"/>
</dbReference>
<feature type="binding site" evidence="14">
    <location>
        <position position="115"/>
    </location>
    <ligand>
        <name>[4Fe-4S] cluster</name>
        <dbReference type="ChEBI" id="CHEBI:49883"/>
        <note>4Fe-4S-S-AdoMet</note>
    </ligand>
</feature>
<comment type="subcellular location">
    <subcellularLocation>
        <location evidence="1 14">Cytoplasm</location>
    </subcellularLocation>
</comment>
<dbReference type="SFLD" id="SFLDF00275">
    <property type="entry name" value="adenosine_C2_methyltransferase"/>
    <property type="match status" value="1"/>
</dbReference>
<dbReference type="InterPro" id="IPR027492">
    <property type="entry name" value="RNA_MTrfase_RlmN"/>
</dbReference>
<dbReference type="InterPro" id="IPR007197">
    <property type="entry name" value="rSAM"/>
</dbReference>
<dbReference type="OrthoDB" id="9793973at2"/>
<evidence type="ECO:0000313" key="17">
    <source>
        <dbReference type="Proteomes" id="UP000007039"/>
    </source>
</evidence>
<dbReference type="CDD" id="cd01335">
    <property type="entry name" value="Radical_SAM"/>
    <property type="match status" value="1"/>
</dbReference>
<dbReference type="GO" id="GO:0046872">
    <property type="term" value="F:metal ion binding"/>
    <property type="evidence" value="ECO:0007669"/>
    <property type="project" value="UniProtKB-KW"/>
</dbReference>
<keyword evidence="3 14" id="KW-0004">4Fe-4S</keyword>
<dbReference type="HAMAP" id="MF_01849">
    <property type="entry name" value="RNA_methyltr_RlmN"/>
    <property type="match status" value="1"/>
</dbReference>
<feature type="binding site" evidence="14">
    <location>
        <begin position="161"/>
        <end position="162"/>
    </location>
    <ligand>
        <name>S-adenosyl-L-methionine</name>
        <dbReference type="ChEBI" id="CHEBI:59789"/>
    </ligand>
</feature>
<keyword evidence="4 14" id="KW-0963">Cytoplasm</keyword>
<comment type="caution">
    <text evidence="14">Lacks conserved residue(s) required for the propagation of feature annotation.</text>
</comment>
<evidence type="ECO:0000256" key="9">
    <source>
        <dbReference type="ARBA" id="ARBA00022694"/>
    </source>
</evidence>
<dbReference type="NCBIfam" id="TIGR00048">
    <property type="entry name" value="rRNA_mod_RlmN"/>
    <property type="match status" value="1"/>
</dbReference>
<organism evidence="16 17">
    <name type="scientific">Calditerrivibrio nitroreducens (strain DSM 19672 / NBRC 101217 / Yu37-1)</name>
    <dbReference type="NCBI Taxonomy" id="768670"/>
    <lineage>
        <taxon>Bacteria</taxon>
        <taxon>Pseudomonadati</taxon>
        <taxon>Deferribacterota</taxon>
        <taxon>Deferribacteres</taxon>
        <taxon>Deferribacterales</taxon>
        <taxon>Calditerrivibrionaceae</taxon>
    </lineage>
</organism>
<evidence type="ECO:0000256" key="14">
    <source>
        <dbReference type="HAMAP-Rule" id="MF_01849"/>
    </source>
</evidence>
<feature type="binding site" evidence="14">
    <location>
        <position position="193"/>
    </location>
    <ligand>
        <name>S-adenosyl-L-methionine</name>
        <dbReference type="ChEBI" id="CHEBI:59789"/>
    </ligand>
</feature>
<dbReference type="SFLD" id="SFLDG01062">
    <property type="entry name" value="methyltransferase_(Class_A)"/>
    <property type="match status" value="1"/>
</dbReference>
<dbReference type="GO" id="GO:0005737">
    <property type="term" value="C:cytoplasm"/>
    <property type="evidence" value="ECO:0007669"/>
    <property type="project" value="UniProtKB-SubCell"/>
</dbReference>
<evidence type="ECO:0000256" key="2">
    <source>
        <dbReference type="ARBA" id="ARBA00007544"/>
    </source>
</evidence>
<dbReference type="eggNOG" id="COG0820">
    <property type="taxonomic scope" value="Bacteria"/>
</dbReference>
<gene>
    <name evidence="14" type="primary">rlmN</name>
    <name evidence="16" type="ordered locus">Calni_0271</name>
</gene>
<dbReference type="GO" id="GO:0019843">
    <property type="term" value="F:rRNA binding"/>
    <property type="evidence" value="ECO:0007669"/>
    <property type="project" value="UniProtKB-UniRule"/>
</dbReference>
<comment type="catalytic activity">
    <reaction evidence="14">
        <text>adenosine(2503) in 23S rRNA + 2 reduced [2Fe-2S]-[ferredoxin] + 2 S-adenosyl-L-methionine = 2-methyladenosine(2503) in 23S rRNA + 5'-deoxyadenosine + L-methionine + 2 oxidized [2Fe-2S]-[ferredoxin] + S-adenosyl-L-homocysteine</text>
        <dbReference type="Rhea" id="RHEA:42916"/>
        <dbReference type="Rhea" id="RHEA-COMP:10000"/>
        <dbReference type="Rhea" id="RHEA-COMP:10001"/>
        <dbReference type="Rhea" id="RHEA-COMP:10152"/>
        <dbReference type="Rhea" id="RHEA-COMP:10282"/>
        <dbReference type="ChEBI" id="CHEBI:17319"/>
        <dbReference type="ChEBI" id="CHEBI:33737"/>
        <dbReference type="ChEBI" id="CHEBI:33738"/>
        <dbReference type="ChEBI" id="CHEBI:57844"/>
        <dbReference type="ChEBI" id="CHEBI:57856"/>
        <dbReference type="ChEBI" id="CHEBI:59789"/>
        <dbReference type="ChEBI" id="CHEBI:74411"/>
        <dbReference type="ChEBI" id="CHEBI:74497"/>
        <dbReference type="EC" id="2.1.1.192"/>
    </reaction>
</comment>
<dbReference type="Pfam" id="PF21016">
    <property type="entry name" value="RlmN_N"/>
    <property type="match status" value="1"/>
</dbReference>
<feature type="binding site" evidence="14">
    <location>
        <position position="292"/>
    </location>
    <ligand>
        <name>S-adenosyl-L-methionine</name>
        <dbReference type="ChEBI" id="CHEBI:59789"/>
    </ligand>
</feature>
<dbReference type="STRING" id="768670.Calni_0271"/>
<feature type="binding site" evidence="14">
    <location>
        <position position="118"/>
    </location>
    <ligand>
        <name>[4Fe-4S] cluster</name>
        <dbReference type="ChEBI" id="CHEBI:49883"/>
        <note>4Fe-4S-S-AdoMet</note>
    </ligand>
</feature>
<comment type="miscellaneous">
    <text evidence="14">Reaction proceeds by a ping-pong mechanism involving intermediate methylation of a conserved cysteine residue.</text>
</comment>
<protein>
    <recommendedName>
        <fullName evidence="14">Probable dual-specificity RNA methyltransferase RlmN</fullName>
        <ecNumber evidence="14">2.1.1.192</ecNumber>
    </recommendedName>
    <alternativeName>
        <fullName evidence="14">23S rRNA (adenine(2503)-C(2))-methyltransferase</fullName>
    </alternativeName>
    <alternativeName>
        <fullName evidence="14">23S rRNA m2A2503 methyltransferase</fullName>
    </alternativeName>
    <alternativeName>
        <fullName evidence="14">Ribosomal RNA large subunit methyltransferase N</fullName>
    </alternativeName>
    <alternativeName>
        <fullName evidence="14">tRNA (adenine(37)-C(2))-methyltransferase</fullName>
    </alternativeName>
    <alternativeName>
        <fullName evidence="14">tRNA m2A37 methyltransferase</fullName>
    </alternativeName>
</protein>
<dbReference type="PROSITE" id="PS51918">
    <property type="entry name" value="RADICAL_SAM"/>
    <property type="match status" value="1"/>
</dbReference>
<comment type="cofactor">
    <cofactor evidence="14">
        <name>[4Fe-4S] cluster</name>
        <dbReference type="ChEBI" id="CHEBI:49883"/>
    </cofactor>
    <text evidence="14">Binds 1 [4Fe-4S] cluster. The cluster is coordinated with 3 cysteines and an exchangeable S-adenosyl-L-methionine.</text>
</comment>
<comment type="function">
    <text evidence="14">Specifically methylates position 2 of adenine 2503 in 23S rRNA and position 2 of adenine 37 in tRNAs.</text>
</comment>
<dbReference type="EC" id="2.1.1.192" evidence="14"/>
<reference key="1">
    <citation type="submission" date="2010-11" db="EMBL/GenBank/DDBJ databases">
        <title>The complete genome of chromosome of Calditerrivibrio nitroreducens DSM 19672.</title>
        <authorList>
            <consortium name="US DOE Joint Genome Institute (JGI-PGF)"/>
            <person name="Lucas S."/>
            <person name="Copeland A."/>
            <person name="Lapidus A."/>
            <person name="Bruce D."/>
            <person name="Goodwin L."/>
            <person name="Pitluck S."/>
            <person name="Kyrpides N."/>
            <person name="Mavromatis K."/>
            <person name="Ivanova N."/>
            <person name="Mikhailova N."/>
            <person name="Zeytun A."/>
            <person name="Brettin T."/>
            <person name="Detter J.C."/>
            <person name="Tapia R."/>
            <person name="Han C."/>
            <person name="Land M."/>
            <person name="Hauser L."/>
            <person name="Markowitz V."/>
            <person name="Cheng J.-F."/>
            <person name="Hugenholtz P."/>
            <person name="Woyke T."/>
            <person name="Wu D."/>
            <person name="Spring S."/>
            <person name="Schroeder M."/>
            <person name="Brambilla E."/>
            <person name="Klenk H.-P."/>
            <person name="Eisen J.A."/>
        </authorList>
    </citation>
    <scope>NUCLEOTIDE SEQUENCE [LARGE SCALE GENOMIC DNA]</scope>
    <source>
        <strain>DSM 19672</strain>
    </source>
</reference>
<feature type="domain" description="Radical SAM core" evidence="15">
    <location>
        <begin position="97"/>
        <end position="330"/>
    </location>
</feature>
<dbReference type="GO" id="GO:0070475">
    <property type="term" value="P:rRNA base methylation"/>
    <property type="evidence" value="ECO:0007669"/>
    <property type="project" value="UniProtKB-UniRule"/>
</dbReference>
<dbReference type="PANTHER" id="PTHR30544">
    <property type="entry name" value="23S RRNA METHYLTRANSFERASE"/>
    <property type="match status" value="1"/>
</dbReference>
<dbReference type="Proteomes" id="UP000007039">
    <property type="component" value="Chromosome"/>
</dbReference>
<proteinExistence type="inferred from homology"/>
<evidence type="ECO:0000256" key="5">
    <source>
        <dbReference type="ARBA" id="ARBA00022552"/>
    </source>
</evidence>
<keyword evidence="8 14" id="KW-0949">S-adenosyl-L-methionine</keyword>
<evidence type="ECO:0000256" key="11">
    <source>
        <dbReference type="ARBA" id="ARBA00023004"/>
    </source>
</evidence>
<dbReference type="InterPro" id="IPR048641">
    <property type="entry name" value="RlmN_N"/>
</dbReference>
<dbReference type="GO" id="GO:0070040">
    <property type="term" value="F:rRNA (adenine(2503)-C2-)-methyltransferase activity"/>
    <property type="evidence" value="ECO:0007669"/>
    <property type="project" value="UniProtKB-UniRule"/>
</dbReference>
<dbReference type="Gene3D" id="1.10.150.530">
    <property type="match status" value="1"/>
</dbReference>
<evidence type="ECO:0000256" key="3">
    <source>
        <dbReference type="ARBA" id="ARBA00022485"/>
    </source>
</evidence>
<comment type="catalytic activity">
    <reaction evidence="14">
        <text>adenosine(37) in tRNA + 2 reduced [2Fe-2S]-[ferredoxin] + 2 S-adenosyl-L-methionine = 2-methyladenosine(37) in tRNA + 5'-deoxyadenosine + L-methionine + 2 oxidized [2Fe-2S]-[ferredoxin] + S-adenosyl-L-homocysteine</text>
        <dbReference type="Rhea" id="RHEA:43332"/>
        <dbReference type="Rhea" id="RHEA-COMP:10000"/>
        <dbReference type="Rhea" id="RHEA-COMP:10001"/>
        <dbReference type="Rhea" id="RHEA-COMP:10162"/>
        <dbReference type="Rhea" id="RHEA-COMP:10485"/>
        <dbReference type="ChEBI" id="CHEBI:17319"/>
        <dbReference type="ChEBI" id="CHEBI:33737"/>
        <dbReference type="ChEBI" id="CHEBI:33738"/>
        <dbReference type="ChEBI" id="CHEBI:57844"/>
        <dbReference type="ChEBI" id="CHEBI:57856"/>
        <dbReference type="ChEBI" id="CHEBI:59789"/>
        <dbReference type="ChEBI" id="CHEBI:74411"/>
        <dbReference type="ChEBI" id="CHEBI:74497"/>
        <dbReference type="EC" id="2.1.1.192"/>
    </reaction>
</comment>
<feature type="binding site" evidence="14">
    <location>
        <begin position="216"/>
        <end position="218"/>
    </location>
    <ligand>
        <name>S-adenosyl-L-methionine</name>
        <dbReference type="ChEBI" id="CHEBI:59789"/>
    </ligand>
</feature>